<evidence type="ECO:0000256" key="3">
    <source>
        <dbReference type="ARBA" id="ARBA00022692"/>
    </source>
</evidence>
<feature type="transmembrane region" description="Helical" evidence="6">
    <location>
        <begin position="531"/>
        <end position="552"/>
    </location>
</feature>
<feature type="transmembrane region" description="Helical" evidence="6">
    <location>
        <begin position="153"/>
        <end position="173"/>
    </location>
</feature>
<evidence type="ECO:0000313" key="8">
    <source>
        <dbReference type="EMBL" id="VYU35841.1"/>
    </source>
</evidence>
<feature type="transmembrane region" description="Helical" evidence="6">
    <location>
        <begin position="100"/>
        <end position="133"/>
    </location>
</feature>
<dbReference type="GO" id="GO:0055085">
    <property type="term" value="P:transmembrane transport"/>
    <property type="evidence" value="ECO:0007669"/>
    <property type="project" value="UniProtKB-UniRule"/>
</dbReference>
<evidence type="ECO:0000256" key="2">
    <source>
        <dbReference type="ARBA" id="ARBA00022475"/>
    </source>
</evidence>
<protein>
    <submittedName>
        <fullName evidence="8">ABC transporter permease protein YxdM</fullName>
    </submittedName>
</protein>
<feature type="transmembrane region" description="Helical" evidence="6">
    <location>
        <begin position="586"/>
        <end position="608"/>
    </location>
</feature>
<dbReference type="Pfam" id="PF02687">
    <property type="entry name" value="FtsX"/>
    <property type="match status" value="2"/>
</dbReference>
<reference evidence="8" key="1">
    <citation type="submission" date="2019-11" db="EMBL/GenBank/DDBJ databases">
        <authorList>
            <person name="Feng L."/>
        </authorList>
    </citation>
    <scope>NUCLEOTIDE SEQUENCE</scope>
    <source>
        <strain evidence="8">ECasseliflavusLFYP2</strain>
    </source>
</reference>
<dbReference type="GO" id="GO:0005886">
    <property type="term" value="C:plasma membrane"/>
    <property type="evidence" value="ECO:0007669"/>
    <property type="project" value="UniProtKB-SubCell"/>
</dbReference>
<evidence type="ECO:0000256" key="4">
    <source>
        <dbReference type="ARBA" id="ARBA00022989"/>
    </source>
</evidence>
<comment type="subcellular location">
    <subcellularLocation>
        <location evidence="1 6">Cell membrane</location>
        <topology evidence="1 6">Multi-pass membrane protein</topology>
    </subcellularLocation>
</comment>
<accession>A0A6N3EAX3</accession>
<keyword evidence="3 6" id="KW-0812">Transmembrane</keyword>
<dbReference type="EMBL" id="CACRTX010000012">
    <property type="protein sequence ID" value="VYU35841.1"/>
    <property type="molecule type" value="Genomic_DNA"/>
</dbReference>
<keyword evidence="4 6" id="KW-1133">Transmembrane helix</keyword>
<evidence type="ECO:0000256" key="5">
    <source>
        <dbReference type="ARBA" id="ARBA00023136"/>
    </source>
</evidence>
<feature type="domain" description="ABC3 transporter permease C-terminal" evidence="7">
    <location>
        <begin position="62"/>
        <end position="180"/>
    </location>
</feature>
<keyword evidence="6" id="KW-0813">Transport</keyword>
<evidence type="ECO:0000256" key="6">
    <source>
        <dbReference type="PIRNR" id="PIRNR018968"/>
    </source>
</evidence>
<organism evidence="8">
    <name type="scientific">Enterococcus casseliflavus</name>
    <name type="common">Enterococcus flavescens</name>
    <dbReference type="NCBI Taxonomy" id="37734"/>
    <lineage>
        <taxon>Bacteria</taxon>
        <taxon>Bacillati</taxon>
        <taxon>Bacillota</taxon>
        <taxon>Bacilli</taxon>
        <taxon>Lactobacillales</taxon>
        <taxon>Enterococcaceae</taxon>
        <taxon>Enterococcus</taxon>
    </lineage>
</organism>
<feature type="transmembrane region" description="Helical" evidence="6">
    <location>
        <begin position="59"/>
        <end position="79"/>
    </location>
</feature>
<dbReference type="InterPro" id="IPR052536">
    <property type="entry name" value="ABC-4_Integral_Memb_Prot"/>
</dbReference>
<dbReference type="RefSeq" id="WP_421758227.1">
    <property type="nucleotide sequence ID" value="NZ_CACRTX010000012.1"/>
</dbReference>
<dbReference type="AlphaFoldDB" id="A0A6N3EAX3"/>
<feature type="transmembrane region" description="Helical" evidence="6">
    <location>
        <begin position="198"/>
        <end position="218"/>
    </location>
</feature>
<feature type="transmembrane region" description="Helical" evidence="6">
    <location>
        <begin position="281"/>
        <end position="306"/>
    </location>
</feature>
<sequence length="657" mass="74743">MFFQKIAFSNLRKNAKAYTPFLLSMSFLVAVLMMTQIIVNNPGMKELPSSQSAIFMFRLGNIILMIFAAIFSFYTNNFLIKQRKKEFGLYNVLGLGKREIAFVVFWELFYSFLISLAAGLISGLLFARLGFLILKKILAVGEFFVFKLSFESIGLVILYFMFVFGCLFLFDILQVRKTNPLQLLQGSKRNEKEPRAKGILALLGVLCLVAGYTISVTIKSPISALGLFFVAVVLVILATYLLFIAGSIKALQFLRKRTTYYYQTTHFINVSTMLYRMKQNAAGLASICILSTMVLVTVATTASLYFGQKNVIETRFPYDVQIESAADSQQINTAINGLEEKLTIKERQQVTTTRPLLFTFEEPNFVPSTTFEENSGSLDKAVYLIFLTSSEYHEITGKTGPADDELFVFPATWTHQALPEKTTIDDRQFRLRELKELPTFTKAENPVQHLVLVVDDQWLAEKLSAWYQNEEFQLYQQPVTTTVFNFQAAETSDREAIAKEIRSELLAADAHASVESKDLFEVETKTFTGGFFFLGLIFGVIFILAAALIIYYKQVSEGMEDKERFEILQKVGLSHKEVKQVIQQQVLMIFSFPLVAAIIHLAFALPMIRKLLILFGLTDRNLLITVTIISVLVFTMIYLLVYFITARVYYRLVERKQ</sequence>
<feature type="transmembrane region" description="Helical" evidence="6">
    <location>
        <begin position="628"/>
        <end position="650"/>
    </location>
</feature>
<dbReference type="PANTHER" id="PTHR46795">
    <property type="entry name" value="ABC TRANSPORTER PERMEASE-RELATED-RELATED"/>
    <property type="match status" value="1"/>
</dbReference>
<keyword evidence="2 6" id="KW-1003">Cell membrane</keyword>
<dbReference type="PANTHER" id="PTHR46795:SF3">
    <property type="entry name" value="ABC TRANSPORTER PERMEASE"/>
    <property type="match status" value="1"/>
</dbReference>
<keyword evidence="5 6" id="KW-0472">Membrane</keyword>
<evidence type="ECO:0000259" key="7">
    <source>
        <dbReference type="Pfam" id="PF02687"/>
    </source>
</evidence>
<name>A0A6N3EAX3_ENTCA</name>
<feature type="transmembrane region" description="Helical" evidence="6">
    <location>
        <begin position="21"/>
        <end position="39"/>
    </location>
</feature>
<proteinExistence type="inferred from homology"/>
<evidence type="ECO:0000256" key="1">
    <source>
        <dbReference type="ARBA" id="ARBA00004651"/>
    </source>
</evidence>
<dbReference type="InterPro" id="IPR003838">
    <property type="entry name" value="ABC3_permease_C"/>
</dbReference>
<comment type="similarity">
    <text evidence="6">Belongs to the ABC-4 integral membrane protein family.</text>
</comment>
<feature type="domain" description="ABC3 transporter permease C-terminal" evidence="7">
    <location>
        <begin position="537"/>
        <end position="647"/>
    </location>
</feature>
<feature type="transmembrane region" description="Helical" evidence="6">
    <location>
        <begin position="224"/>
        <end position="248"/>
    </location>
</feature>
<dbReference type="InterPro" id="IPR027022">
    <property type="entry name" value="ABC_permease_BceB-typ"/>
</dbReference>
<dbReference type="PIRSF" id="PIRSF018968">
    <property type="entry name" value="ABC_permease_BceB"/>
    <property type="match status" value="1"/>
</dbReference>
<gene>
    <name evidence="8" type="primary">yxdM_1</name>
    <name evidence="8" type="ORF">ECLFYP2_00076</name>
</gene>